<protein>
    <recommendedName>
        <fullName evidence="3 8">3-deoxy-D-manno-octulosonic acid transferase</fullName>
        <shortName evidence="8">Kdo transferase</shortName>
        <ecNumber evidence="2 8">2.4.99.12</ecNumber>
    </recommendedName>
    <alternativeName>
        <fullName evidence="5 8">Lipid IV(A) 3-deoxy-D-manno-octulosonic acid transferase</fullName>
    </alternativeName>
</protein>
<dbReference type="GO" id="GO:0009245">
    <property type="term" value="P:lipid A biosynthetic process"/>
    <property type="evidence" value="ECO:0007669"/>
    <property type="project" value="TreeGrafter"/>
</dbReference>
<evidence type="ECO:0000256" key="8">
    <source>
        <dbReference type="RuleBase" id="RU365103"/>
    </source>
</evidence>
<proteinExistence type="inferred from homology"/>
<dbReference type="GO" id="GO:0009244">
    <property type="term" value="P:lipopolysaccharide core region biosynthetic process"/>
    <property type="evidence" value="ECO:0007669"/>
    <property type="project" value="UniProtKB-UniRule"/>
</dbReference>
<comment type="pathway">
    <text evidence="1 8">Bacterial outer membrane biogenesis; LPS core biosynthesis.</text>
</comment>
<keyword evidence="4 8" id="KW-0808">Transferase</keyword>
<evidence type="ECO:0000256" key="7">
    <source>
        <dbReference type="PIRSR" id="PIRSR639901-1"/>
    </source>
</evidence>
<keyword evidence="11" id="KW-1185">Reference proteome</keyword>
<comment type="similarity">
    <text evidence="8">Belongs to the glycosyltransferase group 1 family.</text>
</comment>
<evidence type="ECO:0000313" key="10">
    <source>
        <dbReference type="EMBL" id="MVT11072.1"/>
    </source>
</evidence>
<keyword evidence="8" id="KW-1003">Cell membrane</keyword>
<dbReference type="InterPro" id="IPR038107">
    <property type="entry name" value="Glycos_transf_N_sf"/>
</dbReference>
<accession>A0A7K1U9M9</accession>
<dbReference type="InterPro" id="IPR007507">
    <property type="entry name" value="Glycos_transf_N"/>
</dbReference>
<gene>
    <name evidence="10" type="ORF">GO493_22585</name>
</gene>
<dbReference type="PANTHER" id="PTHR42755:SF1">
    <property type="entry name" value="3-DEOXY-D-MANNO-OCTULOSONIC ACID TRANSFERASE, MITOCHONDRIAL-RELATED"/>
    <property type="match status" value="1"/>
</dbReference>
<dbReference type="Gene3D" id="3.40.50.11720">
    <property type="entry name" value="3-Deoxy-D-manno-octulosonic-acid transferase, N-terminal domain"/>
    <property type="match status" value="1"/>
</dbReference>
<name>A0A7K1U9M9_9BACT</name>
<evidence type="ECO:0000256" key="1">
    <source>
        <dbReference type="ARBA" id="ARBA00004713"/>
    </source>
</evidence>
<dbReference type="GO" id="GO:0043842">
    <property type="term" value="F:Kdo transferase activity"/>
    <property type="evidence" value="ECO:0007669"/>
    <property type="project" value="UniProtKB-EC"/>
</dbReference>
<dbReference type="AlphaFoldDB" id="A0A7K1U9M9"/>
<dbReference type="GO" id="GO:0005886">
    <property type="term" value="C:plasma membrane"/>
    <property type="evidence" value="ECO:0007669"/>
    <property type="project" value="UniProtKB-SubCell"/>
</dbReference>
<dbReference type="RefSeq" id="WP_157308496.1">
    <property type="nucleotide sequence ID" value="NZ_WRXN01000011.1"/>
</dbReference>
<evidence type="ECO:0000256" key="3">
    <source>
        <dbReference type="ARBA" id="ARBA00019077"/>
    </source>
</evidence>
<comment type="function">
    <text evidence="8">Involved in lipopolysaccharide (LPS) biosynthesis. Catalyzes the transfer of 3-deoxy-D-manno-octulosonate (Kdo) residue(s) from CMP-Kdo to lipid IV(A), the tetraacyldisaccharide-1,4'-bisphosphate precursor of lipid A.</text>
</comment>
<organism evidence="10 11">
    <name type="scientific">Chitinophaga tropicalis</name>
    <dbReference type="NCBI Taxonomy" id="2683588"/>
    <lineage>
        <taxon>Bacteria</taxon>
        <taxon>Pseudomonadati</taxon>
        <taxon>Bacteroidota</taxon>
        <taxon>Chitinophagia</taxon>
        <taxon>Chitinophagales</taxon>
        <taxon>Chitinophagaceae</taxon>
        <taxon>Chitinophaga</taxon>
    </lineage>
</organism>
<keyword evidence="8" id="KW-0448">Lipopolysaccharide biosynthesis</keyword>
<evidence type="ECO:0000313" key="11">
    <source>
        <dbReference type="Proteomes" id="UP000461730"/>
    </source>
</evidence>
<comment type="subcellular location">
    <subcellularLocation>
        <location evidence="8">Cell membrane</location>
    </subcellularLocation>
</comment>
<evidence type="ECO:0000259" key="9">
    <source>
        <dbReference type="Pfam" id="PF04413"/>
    </source>
</evidence>
<dbReference type="Proteomes" id="UP000461730">
    <property type="component" value="Unassembled WGS sequence"/>
</dbReference>
<sequence length="420" mass="47372">MAATIIYNTGIQIYRAGVALAAATGNAKARRWEEGRHNWREHMQRQLAGAGQLVWVHAASLGEFEQGRPILESIREQYPGYKILLTFFSPSGYEVRKDYKGADHIFYLPLDTARNARDFIALVNPSLAIFIKYEFWYHLLTELYRRQVPVLLVSGIFRPGQIFFKPYGGMFRSLLRRLTHIFVQNDQSLELLKQAGITHVSLAGDTRFDRVWALRQEARELPVIERFIAGRQTVVAGSTWAEDEELLAAWWQQHAYPGRCLIIAPHEIEPSHINKLMEQFPGAQRFTEWVNMNTTPATVLIIDNVGMLSLLYRYAAVTYVGGGFGKDGIHNILEPATYSKPVLFGPVFHKYPEAAALLAAGGGATVKDLDTLTAQIETLLPDNLACMQTGERAGQYVADNKGATEKILQYIQEKRFLTKA</sequence>
<dbReference type="Gene3D" id="3.40.50.2000">
    <property type="entry name" value="Glycogen Phosphorylase B"/>
    <property type="match status" value="1"/>
</dbReference>
<feature type="active site" description="Proton acceptor" evidence="7">
    <location>
        <position position="63"/>
    </location>
</feature>
<dbReference type="EMBL" id="WRXN01000011">
    <property type="protein sequence ID" value="MVT11072.1"/>
    <property type="molecule type" value="Genomic_DNA"/>
</dbReference>
<reference evidence="10 11" key="1">
    <citation type="submission" date="2019-12" db="EMBL/GenBank/DDBJ databases">
        <title>Chitinophaga sp. strain ysch24 (GDMCC 1.1355), whole genome shotgun sequence.</title>
        <authorList>
            <person name="Zhang X."/>
        </authorList>
    </citation>
    <scope>NUCLEOTIDE SEQUENCE [LARGE SCALE GENOMIC DNA]</scope>
    <source>
        <strain evidence="11">ysch24</strain>
    </source>
</reference>
<dbReference type="Pfam" id="PF04413">
    <property type="entry name" value="Glycos_transf_N"/>
    <property type="match status" value="1"/>
</dbReference>
<comment type="caution">
    <text evidence="10">The sequence shown here is derived from an EMBL/GenBank/DDBJ whole genome shotgun (WGS) entry which is preliminary data.</text>
</comment>
<dbReference type="SUPFAM" id="SSF53756">
    <property type="entry name" value="UDP-Glycosyltransferase/glycogen phosphorylase"/>
    <property type="match status" value="1"/>
</dbReference>
<feature type="domain" description="3-deoxy-D-manno-octulosonic-acid transferase N-terminal" evidence="9">
    <location>
        <begin position="38"/>
        <end position="209"/>
    </location>
</feature>
<evidence type="ECO:0000256" key="6">
    <source>
        <dbReference type="ARBA" id="ARBA00049183"/>
    </source>
</evidence>
<dbReference type="PANTHER" id="PTHR42755">
    <property type="entry name" value="3-DEOXY-MANNO-OCTULOSONATE CYTIDYLYLTRANSFERASE"/>
    <property type="match status" value="1"/>
</dbReference>
<dbReference type="EC" id="2.4.99.12" evidence="2 8"/>
<dbReference type="UniPathway" id="UPA00958"/>
<keyword evidence="8" id="KW-0472">Membrane</keyword>
<comment type="catalytic activity">
    <reaction evidence="6 8">
        <text>lipid IVA (E. coli) + CMP-3-deoxy-beta-D-manno-octulosonate = alpha-Kdo-(2-&gt;6)-lipid IVA (E. coli) + CMP + H(+)</text>
        <dbReference type="Rhea" id="RHEA:28066"/>
        <dbReference type="ChEBI" id="CHEBI:15378"/>
        <dbReference type="ChEBI" id="CHEBI:58603"/>
        <dbReference type="ChEBI" id="CHEBI:60364"/>
        <dbReference type="ChEBI" id="CHEBI:60377"/>
        <dbReference type="ChEBI" id="CHEBI:85987"/>
        <dbReference type="EC" id="2.4.99.12"/>
    </reaction>
</comment>
<evidence type="ECO:0000256" key="4">
    <source>
        <dbReference type="ARBA" id="ARBA00022679"/>
    </source>
</evidence>
<evidence type="ECO:0000256" key="5">
    <source>
        <dbReference type="ARBA" id="ARBA00031445"/>
    </source>
</evidence>
<dbReference type="InterPro" id="IPR039901">
    <property type="entry name" value="Kdotransferase"/>
</dbReference>
<evidence type="ECO:0000256" key="2">
    <source>
        <dbReference type="ARBA" id="ARBA00012621"/>
    </source>
</evidence>